<dbReference type="GO" id="GO:0022407">
    <property type="term" value="P:regulation of cell-cell adhesion"/>
    <property type="evidence" value="ECO:0007669"/>
    <property type="project" value="TreeGrafter"/>
</dbReference>
<evidence type="ECO:0000256" key="10">
    <source>
        <dbReference type="ARBA" id="ARBA00023288"/>
    </source>
</evidence>
<reference evidence="15 16" key="1">
    <citation type="submission" date="2019-01" db="EMBL/GenBank/DDBJ databases">
        <title>Genome Assembly of Collichthys lucidus.</title>
        <authorList>
            <person name="Cai M."/>
            <person name="Xiao S."/>
        </authorList>
    </citation>
    <scope>NUCLEOTIDE SEQUENCE [LARGE SCALE GENOMIC DNA]</scope>
    <source>
        <strain evidence="15">JT15FE1705JMU</strain>
        <tissue evidence="15">Muscle</tissue>
    </source>
</reference>
<dbReference type="PANTHER" id="PTHR11304:SF33">
    <property type="entry name" value="EPHRIN-A5"/>
    <property type="match status" value="1"/>
</dbReference>
<evidence type="ECO:0000256" key="3">
    <source>
        <dbReference type="ARBA" id="ARBA00022622"/>
    </source>
</evidence>
<gene>
    <name evidence="15" type="ORF">D9C73_012967</name>
</gene>
<dbReference type="STRING" id="240159.A0A4U5USU7"/>
<dbReference type="GO" id="GO:0009897">
    <property type="term" value="C:external side of plasma membrane"/>
    <property type="evidence" value="ECO:0007669"/>
    <property type="project" value="TreeGrafter"/>
</dbReference>
<evidence type="ECO:0000313" key="15">
    <source>
        <dbReference type="EMBL" id="TKS78207.1"/>
    </source>
</evidence>
<dbReference type="PROSITE" id="PS51551">
    <property type="entry name" value="EPHRIN_RBD_2"/>
    <property type="match status" value="1"/>
</dbReference>
<keyword evidence="7 13" id="KW-0472">Membrane</keyword>
<dbReference type="GO" id="GO:0032956">
    <property type="term" value="P:regulation of actin cytoskeleton organization"/>
    <property type="evidence" value="ECO:0007669"/>
    <property type="project" value="TreeGrafter"/>
</dbReference>
<evidence type="ECO:0000256" key="2">
    <source>
        <dbReference type="ARBA" id="ARBA00022473"/>
    </source>
</evidence>
<keyword evidence="4" id="KW-0732">Signal</keyword>
<evidence type="ECO:0000256" key="8">
    <source>
        <dbReference type="ARBA" id="ARBA00023157"/>
    </source>
</evidence>
<organism evidence="15 16">
    <name type="scientific">Collichthys lucidus</name>
    <name type="common">Big head croaker</name>
    <name type="synonym">Sciaena lucida</name>
    <dbReference type="NCBI Taxonomy" id="240159"/>
    <lineage>
        <taxon>Eukaryota</taxon>
        <taxon>Metazoa</taxon>
        <taxon>Chordata</taxon>
        <taxon>Craniata</taxon>
        <taxon>Vertebrata</taxon>
        <taxon>Euteleostomi</taxon>
        <taxon>Actinopterygii</taxon>
        <taxon>Neopterygii</taxon>
        <taxon>Teleostei</taxon>
        <taxon>Neoteleostei</taxon>
        <taxon>Acanthomorphata</taxon>
        <taxon>Eupercaria</taxon>
        <taxon>Sciaenidae</taxon>
        <taxon>Collichthys</taxon>
    </lineage>
</organism>
<evidence type="ECO:0000256" key="4">
    <source>
        <dbReference type="ARBA" id="ARBA00022729"/>
    </source>
</evidence>
<comment type="similarity">
    <text evidence="12 13">Belongs to the ephrin family.</text>
</comment>
<comment type="subcellular location">
    <subcellularLocation>
        <location evidence="1">Membrane</location>
        <topology evidence="1">Lipid-anchor</topology>
        <topology evidence="1">GPI-anchor</topology>
    </subcellularLocation>
</comment>
<keyword evidence="6" id="KW-0524">Neurogenesis</keyword>
<evidence type="ECO:0000256" key="11">
    <source>
        <dbReference type="ARBA" id="ARBA00042872"/>
    </source>
</evidence>
<dbReference type="CDD" id="cd10425">
    <property type="entry name" value="Ephrin-A_Ectodomain"/>
    <property type="match status" value="1"/>
</dbReference>
<comment type="caution">
    <text evidence="12">Lacks conserved residue(s) required for the propagation of feature annotation.</text>
</comment>
<dbReference type="Proteomes" id="UP000298787">
    <property type="component" value="Chromosome 11"/>
</dbReference>
<keyword evidence="16" id="KW-1185">Reference proteome</keyword>
<dbReference type="PRINTS" id="PR01347">
    <property type="entry name" value="EPHRIN"/>
</dbReference>
<keyword evidence="8 12" id="KW-1015">Disulfide bond</keyword>
<dbReference type="InterPro" id="IPR001799">
    <property type="entry name" value="Ephrin_RBD"/>
</dbReference>
<dbReference type="InterPro" id="IPR031328">
    <property type="entry name" value="Ephrin"/>
</dbReference>
<dbReference type="Gene3D" id="2.60.40.420">
    <property type="entry name" value="Cupredoxins - blue copper proteins"/>
    <property type="match status" value="1"/>
</dbReference>
<accession>A0A4U5USU7</accession>
<dbReference type="Pfam" id="PF00812">
    <property type="entry name" value="Ephrin"/>
    <property type="match status" value="1"/>
</dbReference>
<name>A0A4U5USU7_COLLU</name>
<feature type="domain" description="Ephrin RBD" evidence="14">
    <location>
        <begin position="1"/>
        <end position="105"/>
    </location>
</feature>
<dbReference type="AlphaFoldDB" id="A0A4U5USU7"/>
<evidence type="ECO:0000313" key="16">
    <source>
        <dbReference type="Proteomes" id="UP000298787"/>
    </source>
</evidence>
<dbReference type="PANTHER" id="PTHR11304">
    <property type="entry name" value="EPHRIN"/>
    <property type="match status" value="1"/>
</dbReference>
<evidence type="ECO:0000256" key="1">
    <source>
        <dbReference type="ARBA" id="ARBA00004589"/>
    </source>
</evidence>
<keyword evidence="5" id="KW-0221">Differentiation</keyword>
<evidence type="ECO:0000259" key="14">
    <source>
        <dbReference type="PROSITE" id="PS51551"/>
    </source>
</evidence>
<dbReference type="EMBL" id="CM014088">
    <property type="protein sequence ID" value="TKS78207.1"/>
    <property type="molecule type" value="Genomic_DNA"/>
</dbReference>
<dbReference type="GO" id="GO:0016301">
    <property type="term" value="F:kinase activity"/>
    <property type="evidence" value="ECO:0007669"/>
    <property type="project" value="UniProtKB-KW"/>
</dbReference>
<proteinExistence type="inferred from homology"/>
<dbReference type="GO" id="GO:0046875">
    <property type="term" value="F:ephrin receptor binding"/>
    <property type="evidence" value="ECO:0007669"/>
    <property type="project" value="InterPro"/>
</dbReference>
<dbReference type="InterPro" id="IPR034252">
    <property type="entry name" value="Ephrin-A_Ecto"/>
</dbReference>
<sequence length="105" mass="12644">MELPARFHSGDYHIDVCINDYLDVYCPHYEDTVPEERTERYVLYMVNYDGYSTCDHTAKGFKRWECNRPHSPNGPLKFSEKFQLFTPFSLGFEFRPGREYYYICE</sequence>
<keyword evidence="3" id="KW-0336">GPI-anchor</keyword>
<keyword evidence="2" id="KW-0217">Developmental protein</keyword>
<dbReference type="GO" id="GO:0007411">
    <property type="term" value="P:axon guidance"/>
    <property type="evidence" value="ECO:0007669"/>
    <property type="project" value="TreeGrafter"/>
</dbReference>
<evidence type="ECO:0000256" key="12">
    <source>
        <dbReference type="PROSITE-ProRule" id="PRU00884"/>
    </source>
</evidence>
<evidence type="ECO:0000256" key="9">
    <source>
        <dbReference type="ARBA" id="ARBA00023180"/>
    </source>
</evidence>
<keyword evidence="15" id="KW-0808">Transferase</keyword>
<keyword evidence="9" id="KW-0325">Glycoprotein</keyword>
<feature type="disulfide bond" evidence="12">
    <location>
        <begin position="26"/>
        <end position="66"/>
    </location>
</feature>
<keyword evidence="10" id="KW-0449">Lipoprotein</keyword>
<keyword evidence="15" id="KW-0675">Receptor</keyword>
<dbReference type="InterPro" id="IPR008972">
    <property type="entry name" value="Cupredoxin"/>
</dbReference>
<evidence type="ECO:0000256" key="7">
    <source>
        <dbReference type="ARBA" id="ARBA00023136"/>
    </source>
</evidence>
<evidence type="ECO:0000256" key="5">
    <source>
        <dbReference type="ARBA" id="ARBA00022782"/>
    </source>
</evidence>
<keyword evidence="15" id="KW-0418">Kinase</keyword>
<evidence type="ECO:0000256" key="6">
    <source>
        <dbReference type="ARBA" id="ARBA00022902"/>
    </source>
</evidence>
<dbReference type="GO" id="GO:0048013">
    <property type="term" value="P:ephrin receptor signaling pathway"/>
    <property type="evidence" value="ECO:0007669"/>
    <property type="project" value="InterPro"/>
</dbReference>
<evidence type="ECO:0000256" key="13">
    <source>
        <dbReference type="RuleBase" id="RU004375"/>
    </source>
</evidence>
<dbReference type="SUPFAM" id="SSF49503">
    <property type="entry name" value="Cupredoxins"/>
    <property type="match status" value="1"/>
</dbReference>
<protein>
    <recommendedName>
        <fullName evidence="11">EPH-related receptor tyrosine kinase ligand 7</fullName>
    </recommendedName>
</protein>